<dbReference type="Proteomes" id="UP000284219">
    <property type="component" value="Unassembled WGS sequence"/>
</dbReference>
<comment type="caution">
    <text evidence="7">The sequence shown here is derived from an EMBL/GenBank/DDBJ whole genome shotgun (WGS) entry which is preliminary data.</text>
</comment>
<feature type="transmembrane region" description="Helical" evidence="5">
    <location>
        <begin position="224"/>
        <end position="252"/>
    </location>
</feature>
<dbReference type="OrthoDB" id="9806320at2"/>
<feature type="transmembrane region" description="Helical" evidence="5">
    <location>
        <begin position="258"/>
        <end position="278"/>
    </location>
</feature>
<evidence type="ECO:0000313" key="8">
    <source>
        <dbReference type="Proteomes" id="UP000284219"/>
    </source>
</evidence>
<evidence type="ECO:0000256" key="4">
    <source>
        <dbReference type="ARBA" id="ARBA00023136"/>
    </source>
</evidence>
<proteinExistence type="predicted"/>
<feature type="transmembrane region" description="Helical" evidence="5">
    <location>
        <begin position="146"/>
        <end position="168"/>
    </location>
</feature>
<dbReference type="AlphaFoldDB" id="A0A419SIQ0"/>
<keyword evidence="3 5" id="KW-1133">Transmembrane helix</keyword>
<keyword evidence="4 5" id="KW-0472">Membrane</keyword>
<dbReference type="Pfam" id="PF04932">
    <property type="entry name" value="Wzy_C"/>
    <property type="match status" value="1"/>
</dbReference>
<sequence>MSKNRVLFFILPIFLFGLGLVQFKAALIGEVAMLAAFLLITLYRAEYGLYLFALTLPILTYRPLLAFILMILLLFFVQRPNVEQWKERLRNHLNVAVFLFLIALFISAITSANLMLSMKDFGLYFAISFLLYLLIVLQIGRRETLYRFMVLLILSTTLVSVYGIFQYFTLDFTSAKWGTDKRAFATFGNPNIFAQYLIMILPFAFAFIFYAKTWGNRVLFAGQFLVIFLALLLTFSRGGWVAIFVAIALLAAMISRRLLVVGMIGGAIGVNFLPASIINRISTIASPGTDTSASYRFEMWKSALAMIRDFWVTGIGLDSETFLKVYSDYMMPDVRVFHFHNIFLMSLVTGGILSFLTLMYMFYQSARTTVSSLYLNKNYAKDPLLSIVAKAAVCSVIAIGIAGLTEDVWRQYRVDFLFWMVLAIISVVYNFARKGSEQAQ</sequence>
<dbReference type="EMBL" id="MCHY01000008">
    <property type="protein sequence ID" value="RKD23830.1"/>
    <property type="molecule type" value="Genomic_DNA"/>
</dbReference>
<feature type="transmembrane region" description="Helical" evidence="5">
    <location>
        <begin position="192"/>
        <end position="212"/>
    </location>
</feature>
<dbReference type="InterPro" id="IPR007016">
    <property type="entry name" value="O-antigen_ligase-rel_domated"/>
</dbReference>
<evidence type="ECO:0000259" key="6">
    <source>
        <dbReference type="Pfam" id="PF04932"/>
    </source>
</evidence>
<feature type="transmembrane region" description="Helical" evidence="5">
    <location>
        <begin position="416"/>
        <end position="432"/>
    </location>
</feature>
<name>A0A419SIQ0_9BACL</name>
<reference evidence="7 8" key="1">
    <citation type="submission" date="2016-08" db="EMBL/GenBank/DDBJ databases">
        <title>Novel Firmicute Genomes.</title>
        <authorList>
            <person name="Poppleton D.I."/>
            <person name="Gribaldo S."/>
        </authorList>
    </citation>
    <scope>NUCLEOTIDE SEQUENCE [LARGE SCALE GENOMIC DNA]</scope>
    <source>
        <strain evidence="7 8">RAOx-1</strain>
    </source>
</reference>
<gene>
    <name evidence="7" type="ORF">BEP19_05215</name>
</gene>
<feature type="transmembrane region" description="Helical" evidence="5">
    <location>
        <begin position="95"/>
        <end position="115"/>
    </location>
</feature>
<feature type="transmembrane region" description="Helical" evidence="5">
    <location>
        <begin position="337"/>
        <end position="363"/>
    </location>
</feature>
<feature type="transmembrane region" description="Helical" evidence="5">
    <location>
        <begin position="121"/>
        <end position="139"/>
    </location>
</feature>
<accession>A0A419SIQ0</accession>
<protein>
    <recommendedName>
        <fullName evidence="6">O-antigen ligase-related domain-containing protein</fullName>
    </recommendedName>
</protein>
<feature type="transmembrane region" description="Helical" evidence="5">
    <location>
        <begin position="49"/>
        <end position="75"/>
    </location>
</feature>
<feature type="transmembrane region" description="Helical" evidence="5">
    <location>
        <begin position="384"/>
        <end position="404"/>
    </location>
</feature>
<organism evidence="7 8">
    <name type="scientific">Ammoniphilus oxalaticus</name>
    <dbReference type="NCBI Taxonomy" id="66863"/>
    <lineage>
        <taxon>Bacteria</taxon>
        <taxon>Bacillati</taxon>
        <taxon>Bacillota</taxon>
        <taxon>Bacilli</taxon>
        <taxon>Bacillales</taxon>
        <taxon>Paenibacillaceae</taxon>
        <taxon>Aneurinibacillus group</taxon>
        <taxon>Ammoniphilus</taxon>
    </lineage>
</organism>
<dbReference type="InterPro" id="IPR051533">
    <property type="entry name" value="WaaL-like"/>
</dbReference>
<dbReference type="RefSeq" id="WP_120189058.1">
    <property type="nucleotide sequence ID" value="NZ_MCHY01000008.1"/>
</dbReference>
<dbReference type="PANTHER" id="PTHR37422:SF13">
    <property type="entry name" value="LIPOPOLYSACCHARIDE BIOSYNTHESIS PROTEIN PA4999-RELATED"/>
    <property type="match status" value="1"/>
</dbReference>
<keyword evidence="2 5" id="KW-0812">Transmembrane</keyword>
<comment type="subcellular location">
    <subcellularLocation>
        <location evidence="1">Membrane</location>
        <topology evidence="1">Multi-pass membrane protein</topology>
    </subcellularLocation>
</comment>
<evidence type="ECO:0000256" key="2">
    <source>
        <dbReference type="ARBA" id="ARBA00022692"/>
    </source>
</evidence>
<keyword evidence="8" id="KW-1185">Reference proteome</keyword>
<dbReference type="GO" id="GO:0016020">
    <property type="term" value="C:membrane"/>
    <property type="evidence" value="ECO:0007669"/>
    <property type="project" value="UniProtKB-SubCell"/>
</dbReference>
<evidence type="ECO:0000313" key="7">
    <source>
        <dbReference type="EMBL" id="RKD23830.1"/>
    </source>
</evidence>
<evidence type="ECO:0000256" key="5">
    <source>
        <dbReference type="SAM" id="Phobius"/>
    </source>
</evidence>
<evidence type="ECO:0000256" key="3">
    <source>
        <dbReference type="ARBA" id="ARBA00022989"/>
    </source>
</evidence>
<dbReference type="PANTHER" id="PTHR37422">
    <property type="entry name" value="TEICHURONIC ACID BIOSYNTHESIS PROTEIN TUAE"/>
    <property type="match status" value="1"/>
</dbReference>
<evidence type="ECO:0000256" key="1">
    <source>
        <dbReference type="ARBA" id="ARBA00004141"/>
    </source>
</evidence>
<feature type="domain" description="O-antigen ligase-related" evidence="6">
    <location>
        <begin position="224"/>
        <end position="358"/>
    </location>
</feature>